<dbReference type="Gene3D" id="1.10.10.60">
    <property type="entry name" value="Homeodomain-like"/>
    <property type="match status" value="1"/>
</dbReference>
<evidence type="ECO:0000256" key="2">
    <source>
        <dbReference type="ARBA" id="ARBA00023125"/>
    </source>
</evidence>
<dbReference type="Proteomes" id="UP000198312">
    <property type="component" value="Chromosome"/>
</dbReference>
<dbReference type="PANTHER" id="PTHR43479:SF8">
    <property type="entry name" value="TRANSCRIPTIONAL REGULATOR, TETR FAMILY"/>
    <property type="match status" value="1"/>
</dbReference>
<dbReference type="EMBL" id="CP022315">
    <property type="protein sequence ID" value="ASK62772.1"/>
    <property type="molecule type" value="Genomic_DNA"/>
</dbReference>
<dbReference type="InterPro" id="IPR036271">
    <property type="entry name" value="Tet_transcr_reg_TetR-rel_C_sf"/>
</dbReference>
<keyword evidence="1" id="KW-0678">Repressor</keyword>
<evidence type="ECO:0000256" key="3">
    <source>
        <dbReference type="PROSITE-ProRule" id="PRU00335"/>
    </source>
</evidence>
<keyword evidence="6" id="KW-1185">Reference proteome</keyword>
<dbReference type="RefSeq" id="WP_089062031.1">
    <property type="nucleotide sequence ID" value="NZ_CP022315.1"/>
</dbReference>
<dbReference type="InterPro" id="IPR001647">
    <property type="entry name" value="HTH_TetR"/>
</dbReference>
<dbReference type="PROSITE" id="PS50977">
    <property type="entry name" value="HTH_TETR_2"/>
    <property type="match status" value="1"/>
</dbReference>
<dbReference type="PANTHER" id="PTHR43479">
    <property type="entry name" value="ACREF/ENVCD OPERON REPRESSOR-RELATED"/>
    <property type="match status" value="1"/>
</dbReference>
<dbReference type="InterPro" id="IPR050624">
    <property type="entry name" value="HTH-type_Tx_Regulator"/>
</dbReference>
<gene>
    <name evidence="5" type="ORF">CFK37_11765</name>
</gene>
<evidence type="ECO:0000256" key="1">
    <source>
        <dbReference type="ARBA" id="ARBA00022491"/>
    </source>
</evidence>
<organism evidence="5 6">
    <name type="scientific">Virgibacillus phasianinus</name>
    <dbReference type="NCBI Taxonomy" id="2017483"/>
    <lineage>
        <taxon>Bacteria</taxon>
        <taxon>Bacillati</taxon>
        <taxon>Bacillota</taxon>
        <taxon>Bacilli</taxon>
        <taxon>Bacillales</taxon>
        <taxon>Bacillaceae</taxon>
        <taxon>Virgibacillus</taxon>
    </lineage>
</organism>
<feature type="DNA-binding region" description="H-T-H motif" evidence="3">
    <location>
        <begin position="36"/>
        <end position="55"/>
    </location>
</feature>
<evidence type="ECO:0000259" key="4">
    <source>
        <dbReference type="PROSITE" id="PS50977"/>
    </source>
</evidence>
<feature type="domain" description="HTH tetR-type" evidence="4">
    <location>
        <begin position="13"/>
        <end position="73"/>
    </location>
</feature>
<dbReference type="Pfam" id="PF00440">
    <property type="entry name" value="TetR_N"/>
    <property type="match status" value="1"/>
</dbReference>
<protein>
    <submittedName>
        <fullName evidence="5">TetR family transcriptional regulator</fullName>
    </submittedName>
</protein>
<accession>A0A220U453</accession>
<dbReference type="SUPFAM" id="SSF48498">
    <property type="entry name" value="Tetracyclin repressor-like, C-terminal domain"/>
    <property type="match status" value="1"/>
</dbReference>
<keyword evidence="2 3" id="KW-0238">DNA-binding</keyword>
<dbReference type="SUPFAM" id="SSF46689">
    <property type="entry name" value="Homeodomain-like"/>
    <property type="match status" value="1"/>
</dbReference>
<evidence type="ECO:0000313" key="5">
    <source>
        <dbReference type="EMBL" id="ASK62772.1"/>
    </source>
</evidence>
<proteinExistence type="predicted"/>
<dbReference type="AlphaFoldDB" id="A0A220U453"/>
<dbReference type="KEGG" id="vil:CFK37_11765"/>
<evidence type="ECO:0000313" key="6">
    <source>
        <dbReference type="Proteomes" id="UP000198312"/>
    </source>
</evidence>
<name>A0A220U453_9BACI</name>
<dbReference type="Gene3D" id="1.10.357.10">
    <property type="entry name" value="Tetracycline Repressor, domain 2"/>
    <property type="match status" value="1"/>
</dbReference>
<sequence>MGQRGRKVGASGERSRSLLLQIAADQFAQEGYYNTKISTIVKKAGLTQPTFYLYFQNKDAVFQELVSLFRTKLFSLAESSRLESGIERSALPNQIKAGLTAMFSFFAENPSLTRIGLLQATEAENIKTELAAQITDNLRKEMQDGYFQPTVDVKIVAESLVGIMERLVVTKLLPGIQKPESLANDIVDLLLYGIISKNNG</sequence>
<reference evidence="5 6" key="1">
    <citation type="submission" date="2017-07" db="EMBL/GenBank/DDBJ databases">
        <title>Virgibacillus sp. LM2416.</title>
        <authorList>
            <person name="Tak E.J."/>
            <person name="Bae J.-W."/>
        </authorList>
    </citation>
    <scope>NUCLEOTIDE SEQUENCE [LARGE SCALE GENOMIC DNA]</scope>
    <source>
        <strain evidence="5 6">LM2416</strain>
    </source>
</reference>
<dbReference type="OrthoDB" id="9812484at2"/>
<dbReference type="PRINTS" id="PR00455">
    <property type="entry name" value="HTHTETR"/>
</dbReference>
<dbReference type="GO" id="GO:0003677">
    <property type="term" value="F:DNA binding"/>
    <property type="evidence" value="ECO:0007669"/>
    <property type="project" value="UniProtKB-UniRule"/>
</dbReference>
<dbReference type="InterPro" id="IPR009057">
    <property type="entry name" value="Homeodomain-like_sf"/>
</dbReference>